<dbReference type="Proteomes" id="UP000541810">
    <property type="component" value="Unassembled WGS sequence"/>
</dbReference>
<sequence length="462" mass="51886">MKSVCLFLVGLFLSLSASAVVAEKPNIIMIYADDMGYGCAGSYGDTNLVPMPHVDRLAAEGARFTDGYVTAPGCGPSRYGLLLGAYQQRFGVQHNRDTWEKIPSWPTETAESNRIPSGHLWMNQALSTAGYTTALVGKSNLPLYPNTTFDETWSPMTFGGDYFPDETGYYDGVGEVRHYRGYKRIIWGPERVGDEYLTDRLGRQAVDFIERNAHQPFFLYLAFNAPHSPMQAKAAYKPRVAHLETEATKLYGAMMISMDENIGRVLDALERMGIDDNTIVAFSSDNGPSFAYRVDWPEDWPRELLGSAGPLRAYKGSFYEGGIRVPYIIRWPGKIKAGQVFEDPVSTMDLYPTFAAAAGAQVPETTQLDGVDLLPYLDGDKTGLADRTLYWWWYDQGSMRRGPWKMVSYGEQRELFNLHDDIGETTDLSKKHPDIFKEMTSDYDAFRASMPPVLHPHPQLMK</sequence>
<evidence type="ECO:0000256" key="1">
    <source>
        <dbReference type="ARBA" id="ARBA00008779"/>
    </source>
</evidence>
<dbReference type="InterPro" id="IPR050738">
    <property type="entry name" value="Sulfatase"/>
</dbReference>
<keyword evidence="2" id="KW-0732">Signal</keyword>
<feature type="signal peptide" evidence="2">
    <location>
        <begin position="1"/>
        <end position="19"/>
    </location>
</feature>
<evidence type="ECO:0000256" key="2">
    <source>
        <dbReference type="SAM" id="SignalP"/>
    </source>
</evidence>
<dbReference type="GO" id="GO:0004065">
    <property type="term" value="F:arylsulfatase activity"/>
    <property type="evidence" value="ECO:0007669"/>
    <property type="project" value="TreeGrafter"/>
</dbReference>
<proteinExistence type="inferred from homology"/>
<dbReference type="Gene3D" id="3.30.1120.10">
    <property type="match status" value="1"/>
</dbReference>
<dbReference type="PANTHER" id="PTHR42693:SF33">
    <property type="entry name" value="ARYLSULFATASE"/>
    <property type="match status" value="1"/>
</dbReference>
<organism evidence="4 5">
    <name type="scientific">Algisphaera agarilytica</name>
    <dbReference type="NCBI Taxonomy" id="1385975"/>
    <lineage>
        <taxon>Bacteria</taxon>
        <taxon>Pseudomonadati</taxon>
        <taxon>Planctomycetota</taxon>
        <taxon>Phycisphaerae</taxon>
        <taxon>Phycisphaerales</taxon>
        <taxon>Phycisphaeraceae</taxon>
        <taxon>Algisphaera</taxon>
    </lineage>
</organism>
<reference evidence="4 5" key="1">
    <citation type="submission" date="2020-08" db="EMBL/GenBank/DDBJ databases">
        <title>Genomic Encyclopedia of Type Strains, Phase IV (KMG-IV): sequencing the most valuable type-strain genomes for metagenomic binning, comparative biology and taxonomic classification.</title>
        <authorList>
            <person name="Goeker M."/>
        </authorList>
    </citation>
    <scope>NUCLEOTIDE SEQUENCE [LARGE SCALE GENOMIC DNA]</scope>
    <source>
        <strain evidence="4 5">DSM 103725</strain>
    </source>
</reference>
<dbReference type="InterPro" id="IPR000917">
    <property type="entry name" value="Sulfatase_N"/>
</dbReference>
<name>A0A7X0H5W6_9BACT</name>
<evidence type="ECO:0000313" key="4">
    <source>
        <dbReference type="EMBL" id="MBB6429881.1"/>
    </source>
</evidence>
<dbReference type="PANTHER" id="PTHR42693">
    <property type="entry name" value="ARYLSULFATASE FAMILY MEMBER"/>
    <property type="match status" value="1"/>
</dbReference>
<feature type="chain" id="PRO_5030629430" evidence="2">
    <location>
        <begin position="20"/>
        <end position="462"/>
    </location>
</feature>
<dbReference type="InterPro" id="IPR017850">
    <property type="entry name" value="Alkaline_phosphatase_core_sf"/>
</dbReference>
<dbReference type="RefSeq" id="WP_184677439.1">
    <property type="nucleotide sequence ID" value="NZ_JACHGY010000001.1"/>
</dbReference>
<comment type="similarity">
    <text evidence="1">Belongs to the sulfatase family.</text>
</comment>
<dbReference type="Gene3D" id="3.40.720.10">
    <property type="entry name" value="Alkaline Phosphatase, subunit A"/>
    <property type="match status" value="1"/>
</dbReference>
<protein>
    <submittedName>
        <fullName evidence="4">Arylsulfatase A-like enzyme</fullName>
    </submittedName>
</protein>
<feature type="domain" description="Sulfatase N-terminal" evidence="3">
    <location>
        <begin position="25"/>
        <end position="360"/>
    </location>
</feature>
<comment type="caution">
    <text evidence="4">The sequence shown here is derived from an EMBL/GenBank/DDBJ whole genome shotgun (WGS) entry which is preliminary data.</text>
</comment>
<gene>
    <name evidence="4" type="ORF">HNQ40_001687</name>
</gene>
<accession>A0A7X0H5W6</accession>
<keyword evidence="5" id="KW-1185">Reference proteome</keyword>
<evidence type="ECO:0000313" key="5">
    <source>
        <dbReference type="Proteomes" id="UP000541810"/>
    </source>
</evidence>
<evidence type="ECO:0000259" key="3">
    <source>
        <dbReference type="Pfam" id="PF00884"/>
    </source>
</evidence>
<dbReference type="SUPFAM" id="SSF53649">
    <property type="entry name" value="Alkaline phosphatase-like"/>
    <property type="match status" value="1"/>
</dbReference>
<dbReference type="EMBL" id="JACHGY010000001">
    <property type="protein sequence ID" value="MBB6429881.1"/>
    <property type="molecule type" value="Genomic_DNA"/>
</dbReference>
<dbReference type="AlphaFoldDB" id="A0A7X0H5W6"/>
<dbReference type="Pfam" id="PF00884">
    <property type="entry name" value="Sulfatase"/>
    <property type="match status" value="1"/>
</dbReference>